<evidence type="ECO:0000313" key="1">
    <source>
        <dbReference type="EMBL" id="EPR30511.1"/>
    </source>
</evidence>
<dbReference type="OrthoDB" id="5469813at2"/>
<sequence length="280" mass="31872">MLQNAVPPLHTTQAASDYFSTLCRGTGCPRCGREDAYVLKSGRLRCPQCGYTFHRFSRRFINRGSLPPEYWHAILHYFIGGLPPHEAASRLALTYATVFKAYATIRLAIAATSGDGHALLDGKGEPVRFCPEIENEDEDRPLCLTCASPVMGIRENERGVRLSLFNKLNAQGVFAMPLRLKTWRSLVYTETFQEFDALIFCCCRTARTLFQAKFTRDPLRLDATDFMAFAEAWFSQYHCLSPENSFAYLKEIEFRFNHRDTPLYPLLAEALCSLVPKRID</sequence>
<dbReference type="Proteomes" id="UP000014975">
    <property type="component" value="Unassembled WGS sequence"/>
</dbReference>
<evidence type="ECO:0000313" key="2">
    <source>
        <dbReference type="Proteomes" id="UP000014975"/>
    </source>
</evidence>
<comment type="caution">
    <text evidence="1">The sequence shown here is derived from an EMBL/GenBank/DDBJ whole genome shotgun (WGS) entry which is preliminary data.</text>
</comment>
<accession>S7T1S0</accession>
<name>S7T1S0_9BACT</name>
<dbReference type="STRING" id="1121439.dsat_1233"/>
<keyword evidence="2" id="KW-1185">Reference proteome</keyword>
<protein>
    <submittedName>
        <fullName evidence="1">Transposase</fullName>
    </submittedName>
</protein>
<dbReference type="eggNOG" id="COG3677">
    <property type="taxonomic scope" value="Bacteria"/>
</dbReference>
<dbReference type="AlphaFoldDB" id="S7T1S0"/>
<dbReference type="RefSeq" id="WP_020887930.1">
    <property type="nucleotide sequence ID" value="NZ_ATHI01000031.1"/>
</dbReference>
<reference evidence="1 2" key="1">
    <citation type="journal article" date="2013" name="Genome Announc.">
        <title>Draft genome sequences for three mercury-methylating, sulfate-reducing bacteria.</title>
        <authorList>
            <person name="Brown S.D."/>
            <person name="Hurt R.A.Jr."/>
            <person name="Gilmour C.C."/>
            <person name="Elias D.A."/>
        </authorList>
    </citation>
    <scope>NUCLEOTIDE SEQUENCE [LARGE SCALE GENOMIC DNA]</scope>
    <source>
        <strain evidence="1 2">DSM 16529</strain>
    </source>
</reference>
<proteinExistence type="predicted"/>
<gene>
    <name evidence="1" type="ORF">dsat_1233</name>
</gene>
<dbReference type="PATRIC" id="fig|1121439.3.peg.2617"/>
<dbReference type="EMBL" id="ATHI01000031">
    <property type="protein sequence ID" value="EPR30511.1"/>
    <property type="molecule type" value="Genomic_DNA"/>
</dbReference>
<organism evidence="1 2">
    <name type="scientific">Alkalidesulfovibrio alkalitolerans DSM 16529</name>
    <dbReference type="NCBI Taxonomy" id="1121439"/>
    <lineage>
        <taxon>Bacteria</taxon>
        <taxon>Pseudomonadati</taxon>
        <taxon>Thermodesulfobacteriota</taxon>
        <taxon>Desulfovibrionia</taxon>
        <taxon>Desulfovibrionales</taxon>
        <taxon>Desulfovibrionaceae</taxon>
        <taxon>Alkalidesulfovibrio</taxon>
    </lineage>
</organism>